<proteinExistence type="predicted"/>
<keyword evidence="2" id="KW-1185">Reference proteome</keyword>
<gene>
    <name evidence="1" type="ORF">SD70_01995</name>
</gene>
<evidence type="ECO:0000313" key="2">
    <source>
        <dbReference type="Proteomes" id="UP000031967"/>
    </source>
</evidence>
<dbReference type="EMBL" id="JXAK01000002">
    <property type="protein sequence ID" value="KIL42309.1"/>
    <property type="molecule type" value="Genomic_DNA"/>
</dbReference>
<reference evidence="1 2" key="1">
    <citation type="submission" date="2014-12" db="EMBL/GenBank/DDBJ databases">
        <title>Draft genome sequence of Paenibacillus kamchatkensis strain B-2647.</title>
        <authorList>
            <person name="Karlyshev A.V."/>
            <person name="Kudryashova E.B."/>
        </authorList>
    </citation>
    <scope>NUCLEOTIDE SEQUENCE [LARGE SCALE GENOMIC DNA]</scope>
    <source>
        <strain evidence="1 2">VKM B-2647</strain>
    </source>
</reference>
<evidence type="ECO:0000313" key="1">
    <source>
        <dbReference type="EMBL" id="KIL42309.1"/>
    </source>
</evidence>
<organism evidence="1 2">
    <name type="scientific">Gordoniibacillus kamchatkensis</name>
    <dbReference type="NCBI Taxonomy" id="1590651"/>
    <lineage>
        <taxon>Bacteria</taxon>
        <taxon>Bacillati</taxon>
        <taxon>Bacillota</taxon>
        <taxon>Bacilli</taxon>
        <taxon>Bacillales</taxon>
        <taxon>Paenibacillaceae</taxon>
        <taxon>Gordoniibacillus</taxon>
    </lineage>
</organism>
<dbReference type="Proteomes" id="UP000031967">
    <property type="component" value="Unassembled WGS sequence"/>
</dbReference>
<name>A0ABR5AMS3_9BACL</name>
<sequence length="66" mass="7462">MPTYDFQVNSVDGMPVELPAFRVNAQCACNSRIQNDDEPHDKEPAVESLPQMLQARRSRLAPSFGW</sequence>
<accession>A0ABR5AMS3</accession>
<protein>
    <submittedName>
        <fullName evidence="1">Uncharacterized protein</fullName>
    </submittedName>
</protein>
<dbReference type="RefSeq" id="WP_041045099.1">
    <property type="nucleotide sequence ID" value="NZ_JXAK01000002.1"/>
</dbReference>
<comment type="caution">
    <text evidence="1">The sequence shown here is derived from an EMBL/GenBank/DDBJ whole genome shotgun (WGS) entry which is preliminary data.</text>
</comment>